<feature type="chain" id="PRO_5042556940" description="DUF4864 domain-containing protein" evidence="1">
    <location>
        <begin position="23"/>
        <end position="99"/>
    </location>
</feature>
<dbReference type="EMBL" id="CP071520">
    <property type="protein sequence ID" value="QSX98934.1"/>
    <property type="molecule type" value="Genomic_DNA"/>
</dbReference>
<sequence>MYFLKAMLLVVTPLLTVQPTFAFESSGKVADVAIRALADQTAKQLAQNELDGVYASMSPKLKSVYSRDEWVKPAWGMQRIFGCIESFDFEAINYGKRGV</sequence>
<feature type="signal peptide" evidence="1">
    <location>
        <begin position="1"/>
        <end position="22"/>
    </location>
</feature>
<dbReference type="Proteomes" id="UP000662821">
    <property type="component" value="Chromosome"/>
</dbReference>
<reference evidence="2 3" key="1">
    <citation type="submission" date="2021-03" db="EMBL/GenBank/DDBJ databases">
        <title>Draft genome sequence of Janthinobacterium sp. strain PLB02 isolated from infected primmorphs (Lubomirskia baicalensis).</title>
        <authorList>
            <person name="Chernogor L.I."/>
            <person name="Belikov S.I."/>
            <person name="Petrushin I.S."/>
        </authorList>
    </citation>
    <scope>NUCLEOTIDE SEQUENCE [LARGE SCALE GENOMIC DNA]</scope>
    <source>
        <strain evidence="2 3">PLB02</strain>
    </source>
</reference>
<accession>A0AAJ4MX72</accession>
<name>A0AAJ4MX72_9BURK</name>
<protein>
    <recommendedName>
        <fullName evidence="4">DUF4864 domain-containing protein</fullName>
    </recommendedName>
</protein>
<dbReference type="AlphaFoldDB" id="A0AAJ4MX72"/>
<organism evidence="2 3">
    <name type="scientific">Janthinobacterium lividum</name>
    <dbReference type="NCBI Taxonomy" id="29581"/>
    <lineage>
        <taxon>Bacteria</taxon>
        <taxon>Pseudomonadati</taxon>
        <taxon>Pseudomonadota</taxon>
        <taxon>Betaproteobacteria</taxon>
        <taxon>Burkholderiales</taxon>
        <taxon>Oxalobacteraceae</taxon>
        <taxon>Janthinobacterium</taxon>
    </lineage>
</organism>
<evidence type="ECO:0008006" key="4">
    <source>
        <dbReference type="Google" id="ProtNLM"/>
    </source>
</evidence>
<evidence type="ECO:0000313" key="3">
    <source>
        <dbReference type="Proteomes" id="UP000662821"/>
    </source>
</evidence>
<proteinExistence type="predicted"/>
<keyword evidence="1" id="KW-0732">Signal</keyword>
<evidence type="ECO:0000256" key="1">
    <source>
        <dbReference type="SAM" id="SignalP"/>
    </source>
</evidence>
<gene>
    <name evidence="2" type="ORF">J3P46_14130</name>
</gene>
<evidence type="ECO:0000313" key="2">
    <source>
        <dbReference type="EMBL" id="QSX98934.1"/>
    </source>
</evidence>
<dbReference type="RefSeq" id="WP_034788186.1">
    <property type="nucleotide sequence ID" value="NZ_CP071520.1"/>
</dbReference>